<evidence type="ECO:0000256" key="1">
    <source>
        <dbReference type="SAM" id="MobiDB-lite"/>
    </source>
</evidence>
<evidence type="ECO:0000313" key="2">
    <source>
        <dbReference type="EMBL" id="CAF1672120.1"/>
    </source>
</evidence>
<dbReference type="AlphaFoldDB" id="A0A816GBP3"/>
<sequence length="64" mass="7137">MESNHSLTEISVGANNNDKFEGACSTTTDNDDPDDRKLLRKLDLHLIPGMTLLYLLNYLDGVDI</sequence>
<accession>A0A816GBP3</accession>
<dbReference type="Proteomes" id="UP000663828">
    <property type="component" value="Unassembled WGS sequence"/>
</dbReference>
<name>A0A816GBP3_ADIRI</name>
<reference evidence="2" key="1">
    <citation type="submission" date="2021-02" db="EMBL/GenBank/DDBJ databases">
        <authorList>
            <person name="Nowell W R."/>
        </authorList>
    </citation>
    <scope>NUCLEOTIDE SEQUENCE</scope>
</reference>
<dbReference type="EMBL" id="CAJNOR010013220">
    <property type="protein sequence ID" value="CAF1672120.1"/>
    <property type="molecule type" value="Genomic_DNA"/>
</dbReference>
<feature type="region of interest" description="Disordered" evidence="1">
    <location>
        <begin position="1"/>
        <end position="33"/>
    </location>
</feature>
<proteinExistence type="predicted"/>
<feature type="non-terminal residue" evidence="2">
    <location>
        <position position="64"/>
    </location>
</feature>
<evidence type="ECO:0000313" key="3">
    <source>
        <dbReference type="Proteomes" id="UP000663828"/>
    </source>
</evidence>
<feature type="compositionally biased region" description="Polar residues" evidence="1">
    <location>
        <begin position="1"/>
        <end position="17"/>
    </location>
</feature>
<comment type="caution">
    <text evidence="2">The sequence shown here is derived from an EMBL/GenBank/DDBJ whole genome shotgun (WGS) entry which is preliminary data.</text>
</comment>
<keyword evidence="3" id="KW-1185">Reference proteome</keyword>
<organism evidence="2 3">
    <name type="scientific">Adineta ricciae</name>
    <name type="common">Rotifer</name>
    <dbReference type="NCBI Taxonomy" id="249248"/>
    <lineage>
        <taxon>Eukaryota</taxon>
        <taxon>Metazoa</taxon>
        <taxon>Spiralia</taxon>
        <taxon>Gnathifera</taxon>
        <taxon>Rotifera</taxon>
        <taxon>Eurotatoria</taxon>
        <taxon>Bdelloidea</taxon>
        <taxon>Adinetida</taxon>
        <taxon>Adinetidae</taxon>
        <taxon>Adineta</taxon>
    </lineage>
</organism>
<protein>
    <submittedName>
        <fullName evidence="2">Uncharacterized protein</fullName>
    </submittedName>
</protein>
<gene>
    <name evidence="2" type="ORF">XAT740_LOCUS58887</name>
</gene>